<reference evidence="8 9" key="1">
    <citation type="submission" date="2023-03" db="EMBL/GenBank/DDBJ databases">
        <title>Strain FZY0004 represents a novel species in the genus Thalassospira isolated from seawater.</title>
        <authorList>
            <person name="Fu Z.-Y."/>
        </authorList>
    </citation>
    <scope>NUCLEOTIDE SEQUENCE [LARGE SCALE GENOMIC DNA]</scope>
    <source>
        <strain evidence="8 9">FZY0004</strain>
    </source>
</reference>
<organism evidence="8 9">
    <name type="scientific">Thalassospira aquimaris</name>
    <dbReference type="NCBI Taxonomy" id="3037796"/>
    <lineage>
        <taxon>Bacteria</taxon>
        <taxon>Pseudomonadati</taxon>
        <taxon>Pseudomonadota</taxon>
        <taxon>Alphaproteobacteria</taxon>
        <taxon>Rhodospirillales</taxon>
        <taxon>Thalassospiraceae</taxon>
        <taxon>Thalassospira</taxon>
    </lineage>
</organism>
<dbReference type="InterPro" id="IPR001623">
    <property type="entry name" value="DnaJ_domain"/>
</dbReference>
<comment type="caution">
    <text evidence="8">The sequence shown here is derived from an EMBL/GenBank/DDBJ whole genome shotgun (WGS) entry which is preliminary data.</text>
</comment>
<comment type="similarity">
    <text evidence="5">Belongs to the TIM14 family.</text>
</comment>
<dbReference type="PANTHER" id="PTHR12763">
    <property type="match status" value="1"/>
</dbReference>
<feature type="domain" description="J" evidence="7">
    <location>
        <begin position="104"/>
        <end position="158"/>
    </location>
</feature>
<evidence type="ECO:0000259" key="7">
    <source>
        <dbReference type="SMART" id="SM00271"/>
    </source>
</evidence>
<evidence type="ECO:0000256" key="6">
    <source>
        <dbReference type="SAM" id="MobiDB-lite"/>
    </source>
</evidence>
<accession>A0ABT6GGX7</accession>
<dbReference type="PANTHER" id="PTHR12763:SF28">
    <property type="entry name" value="GEO10507P1-RELATED"/>
    <property type="match status" value="1"/>
</dbReference>
<feature type="compositionally biased region" description="Basic and acidic residues" evidence="6">
    <location>
        <begin position="72"/>
        <end position="94"/>
    </location>
</feature>
<evidence type="ECO:0000256" key="4">
    <source>
        <dbReference type="ARBA" id="ARBA00023136"/>
    </source>
</evidence>
<dbReference type="CDD" id="cd06257">
    <property type="entry name" value="DnaJ"/>
    <property type="match status" value="1"/>
</dbReference>
<gene>
    <name evidence="8" type="ORF">P7680_19875</name>
</gene>
<dbReference type="SUPFAM" id="SSF46565">
    <property type="entry name" value="Chaperone J-domain"/>
    <property type="match status" value="1"/>
</dbReference>
<evidence type="ECO:0000256" key="3">
    <source>
        <dbReference type="ARBA" id="ARBA00022989"/>
    </source>
</evidence>
<comment type="subcellular location">
    <subcellularLocation>
        <location evidence="1">Membrane</location>
        <topology evidence="1">Single-pass membrane protein</topology>
    </subcellularLocation>
</comment>
<keyword evidence="9" id="KW-1185">Reference proteome</keyword>
<evidence type="ECO:0000256" key="1">
    <source>
        <dbReference type="ARBA" id="ARBA00004167"/>
    </source>
</evidence>
<evidence type="ECO:0000256" key="2">
    <source>
        <dbReference type="ARBA" id="ARBA00022692"/>
    </source>
</evidence>
<proteinExistence type="inferred from homology"/>
<keyword evidence="2" id="KW-0812">Transmembrane</keyword>
<dbReference type="InterPro" id="IPR036869">
    <property type="entry name" value="J_dom_sf"/>
</dbReference>
<keyword evidence="3" id="KW-1133">Transmembrane helix</keyword>
<dbReference type="Gene3D" id="1.10.287.110">
    <property type="entry name" value="DnaJ domain"/>
    <property type="match status" value="1"/>
</dbReference>
<name>A0ABT6GGX7_9PROT</name>
<dbReference type="RefSeq" id="WP_258548006.1">
    <property type="nucleotide sequence ID" value="NZ_JARSBO010000011.1"/>
</dbReference>
<feature type="region of interest" description="Disordered" evidence="6">
    <location>
        <begin position="64"/>
        <end position="102"/>
    </location>
</feature>
<evidence type="ECO:0000313" key="8">
    <source>
        <dbReference type="EMBL" id="MDG4721275.1"/>
    </source>
</evidence>
<dbReference type="Proteomes" id="UP001529180">
    <property type="component" value="Unassembled WGS sequence"/>
</dbReference>
<dbReference type="SMART" id="SM00271">
    <property type="entry name" value="DnaJ"/>
    <property type="match status" value="1"/>
</dbReference>
<protein>
    <recommendedName>
        <fullName evidence="7">J domain-containing protein</fullName>
    </recommendedName>
</protein>
<keyword evidence="4" id="KW-0472">Membrane</keyword>
<dbReference type="EMBL" id="JARSBO010000011">
    <property type="protein sequence ID" value="MDG4721275.1"/>
    <property type="molecule type" value="Genomic_DNA"/>
</dbReference>
<evidence type="ECO:0000313" key="9">
    <source>
        <dbReference type="Proteomes" id="UP001529180"/>
    </source>
</evidence>
<sequence>MLLDLETGQMKGTVLTGPYAGADLDSLGVDDLRLLFVDCCRATDQSRTVLEAYFDRRPDCQGWQEWPGTKHGNHDAHSGGSERNDGYENHDRNRSNSKADMSVEEARKILGVGANATRKEIDRAYKIQIKAVHPDHGGSDYLAAKINDARSLLLRLCKD</sequence>
<evidence type="ECO:0000256" key="5">
    <source>
        <dbReference type="ARBA" id="ARBA00038105"/>
    </source>
</evidence>